<dbReference type="InterPro" id="IPR000772">
    <property type="entry name" value="Ricin_B_lectin"/>
</dbReference>
<dbReference type="InterPro" id="IPR035992">
    <property type="entry name" value="Ricin_B-like_lectins"/>
</dbReference>
<dbReference type="SUPFAM" id="SSF50370">
    <property type="entry name" value="Ricin B-like lectins"/>
    <property type="match status" value="1"/>
</dbReference>
<feature type="region of interest" description="Disordered" evidence="1">
    <location>
        <begin position="66"/>
        <end position="106"/>
    </location>
</feature>
<proteinExistence type="predicted"/>
<keyword evidence="5" id="KW-1185">Reference proteome</keyword>
<accession>A0ABQ4A4J9</accession>
<sequence>MSLKKNQWFAVAAGLVTLGLILVVATVVMLVNKPGDKATTTVALAADASTAPVPASTITVFVSGSAATPSPSASKHPKTKSPAPKPKRTKSPTPKATPSPTKTVAAIKTPTSADGRCIQLPASTINGAKVSAAKCDGSAGQKWIVTQNVFKNEASGKCLDFGNNGGADINYQIQLWDCNLGGAQIYTYKSDGTLYSPRADRCLTIRPDNDGGPALAVLPCTTDANARWKLPA</sequence>
<comment type="caution">
    <text evidence="4">The sequence shown here is derived from an EMBL/GenBank/DDBJ whole genome shotgun (WGS) entry which is preliminary data.</text>
</comment>
<feature type="compositionally biased region" description="Low complexity" evidence="1">
    <location>
        <begin position="91"/>
        <end position="106"/>
    </location>
</feature>
<evidence type="ECO:0000259" key="3">
    <source>
        <dbReference type="SMART" id="SM00458"/>
    </source>
</evidence>
<organism evidence="4 5">
    <name type="scientific">Winogradskya humida</name>
    <dbReference type="NCBI Taxonomy" id="113566"/>
    <lineage>
        <taxon>Bacteria</taxon>
        <taxon>Bacillati</taxon>
        <taxon>Actinomycetota</taxon>
        <taxon>Actinomycetes</taxon>
        <taxon>Micromonosporales</taxon>
        <taxon>Micromonosporaceae</taxon>
        <taxon>Winogradskya</taxon>
    </lineage>
</organism>
<dbReference type="Gene3D" id="2.80.10.50">
    <property type="match status" value="1"/>
</dbReference>
<evidence type="ECO:0000256" key="2">
    <source>
        <dbReference type="SAM" id="Phobius"/>
    </source>
</evidence>
<name>A0ABQ4A4J9_9ACTN</name>
<feature type="transmembrane region" description="Helical" evidence="2">
    <location>
        <begin position="7"/>
        <end position="31"/>
    </location>
</feature>
<reference evidence="4 5" key="1">
    <citation type="submission" date="2021-01" db="EMBL/GenBank/DDBJ databases">
        <title>Whole genome shotgun sequence of Actinoplanes humidus NBRC 14915.</title>
        <authorList>
            <person name="Komaki H."/>
            <person name="Tamura T."/>
        </authorList>
    </citation>
    <scope>NUCLEOTIDE SEQUENCE [LARGE SCALE GENOMIC DNA]</scope>
    <source>
        <strain evidence="4 5">NBRC 14915</strain>
    </source>
</reference>
<evidence type="ECO:0000256" key="1">
    <source>
        <dbReference type="SAM" id="MobiDB-lite"/>
    </source>
</evidence>
<dbReference type="CDD" id="cd00161">
    <property type="entry name" value="beta-trefoil_Ricin-like"/>
    <property type="match status" value="1"/>
</dbReference>
<keyword evidence="2" id="KW-0472">Membrane</keyword>
<feature type="domain" description="Ricin B lectin" evidence="3">
    <location>
        <begin position="105"/>
        <end position="231"/>
    </location>
</feature>
<feature type="compositionally biased region" description="Basic residues" evidence="1">
    <location>
        <begin position="75"/>
        <end position="90"/>
    </location>
</feature>
<keyword evidence="2" id="KW-0812">Transmembrane</keyword>
<gene>
    <name evidence="4" type="ORF">Ahu01nite_088690</name>
</gene>
<dbReference type="SMART" id="SM00458">
    <property type="entry name" value="RICIN"/>
    <property type="match status" value="1"/>
</dbReference>
<dbReference type="Pfam" id="PF00652">
    <property type="entry name" value="Ricin_B_lectin"/>
    <property type="match status" value="1"/>
</dbReference>
<dbReference type="Proteomes" id="UP000603200">
    <property type="component" value="Unassembled WGS sequence"/>
</dbReference>
<protein>
    <recommendedName>
        <fullName evidence="3">Ricin B lectin domain-containing protein</fullName>
    </recommendedName>
</protein>
<dbReference type="RefSeq" id="WP_203842687.1">
    <property type="nucleotide sequence ID" value="NZ_BAAATV010000027.1"/>
</dbReference>
<evidence type="ECO:0000313" key="5">
    <source>
        <dbReference type="Proteomes" id="UP000603200"/>
    </source>
</evidence>
<dbReference type="PROSITE" id="PS50231">
    <property type="entry name" value="RICIN_B_LECTIN"/>
    <property type="match status" value="1"/>
</dbReference>
<evidence type="ECO:0000313" key="4">
    <source>
        <dbReference type="EMBL" id="GIE25767.1"/>
    </source>
</evidence>
<dbReference type="EMBL" id="BOMN01000126">
    <property type="protein sequence ID" value="GIE25767.1"/>
    <property type="molecule type" value="Genomic_DNA"/>
</dbReference>
<keyword evidence="2" id="KW-1133">Transmembrane helix</keyword>